<keyword evidence="4" id="KW-1185">Reference proteome</keyword>
<name>A0A067R4K8_ZOONE</name>
<dbReference type="SUPFAM" id="SSF57756">
    <property type="entry name" value="Retrovirus zinc finger-like domains"/>
    <property type="match status" value="1"/>
</dbReference>
<dbReference type="GO" id="GO:0003676">
    <property type="term" value="F:nucleic acid binding"/>
    <property type="evidence" value="ECO:0007669"/>
    <property type="project" value="InterPro"/>
</dbReference>
<dbReference type="EMBL" id="KK852751">
    <property type="protein sequence ID" value="KDR17147.1"/>
    <property type="molecule type" value="Genomic_DNA"/>
</dbReference>
<proteinExistence type="predicted"/>
<evidence type="ECO:0000313" key="3">
    <source>
        <dbReference type="EMBL" id="KDR17147.1"/>
    </source>
</evidence>
<accession>A0A067R4K8</accession>
<protein>
    <recommendedName>
        <fullName evidence="2">CCHC-type domain-containing protein</fullName>
    </recommendedName>
</protein>
<keyword evidence="1" id="KW-0479">Metal-binding</keyword>
<dbReference type="SMART" id="SM00343">
    <property type="entry name" value="ZnF_C2HC"/>
    <property type="match status" value="1"/>
</dbReference>
<dbReference type="PROSITE" id="PS50158">
    <property type="entry name" value="ZF_CCHC"/>
    <property type="match status" value="1"/>
</dbReference>
<keyword evidence="1" id="KW-0863">Zinc-finger</keyword>
<reference evidence="3 4" key="1">
    <citation type="journal article" date="2014" name="Nat. Commun.">
        <title>Molecular traces of alternative social organization in a termite genome.</title>
        <authorList>
            <person name="Terrapon N."/>
            <person name="Li C."/>
            <person name="Robertson H.M."/>
            <person name="Ji L."/>
            <person name="Meng X."/>
            <person name="Booth W."/>
            <person name="Chen Z."/>
            <person name="Childers C.P."/>
            <person name="Glastad K.M."/>
            <person name="Gokhale K."/>
            <person name="Gowin J."/>
            <person name="Gronenberg W."/>
            <person name="Hermansen R.A."/>
            <person name="Hu H."/>
            <person name="Hunt B.G."/>
            <person name="Huylmans A.K."/>
            <person name="Khalil S.M."/>
            <person name="Mitchell R.D."/>
            <person name="Munoz-Torres M.C."/>
            <person name="Mustard J.A."/>
            <person name="Pan H."/>
            <person name="Reese J.T."/>
            <person name="Scharf M.E."/>
            <person name="Sun F."/>
            <person name="Vogel H."/>
            <person name="Xiao J."/>
            <person name="Yang W."/>
            <person name="Yang Z."/>
            <person name="Yang Z."/>
            <person name="Zhou J."/>
            <person name="Zhu J."/>
            <person name="Brent C.S."/>
            <person name="Elsik C.G."/>
            <person name="Goodisman M.A."/>
            <person name="Liberles D.A."/>
            <person name="Roe R.M."/>
            <person name="Vargo E.L."/>
            <person name="Vilcinskas A."/>
            <person name="Wang J."/>
            <person name="Bornberg-Bauer E."/>
            <person name="Korb J."/>
            <person name="Zhang G."/>
            <person name="Liebig J."/>
        </authorList>
    </citation>
    <scope>NUCLEOTIDE SEQUENCE [LARGE SCALE GENOMIC DNA]</scope>
    <source>
        <tissue evidence="3">Whole organism</tissue>
    </source>
</reference>
<dbReference type="GO" id="GO:0008270">
    <property type="term" value="F:zinc ion binding"/>
    <property type="evidence" value="ECO:0007669"/>
    <property type="project" value="UniProtKB-KW"/>
</dbReference>
<dbReference type="Pfam" id="PF00098">
    <property type="entry name" value="zf-CCHC"/>
    <property type="match status" value="1"/>
</dbReference>
<dbReference type="Proteomes" id="UP000027135">
    <property type="component" value="Unassembled WGS sequence"/>
</dbReference>
<evidence type="ECO:0000259" key="2">
    <source>
        <dbReference type="PROSITE" id="PS50158"/>
    </source>
</evidence>
<sequence length="187" mass="20978">MFSSRQKKHERISSWGSRIDQMQSELRLATSKVCNERELAGAISLINYLARACFIQGLSNDRIQTIVRSRGEQLLLSSAVELALEEESALLSARERGLGAYRSENEQRFSSGNSGPRYQRPRYKAHVIAEPEKRNVVRCYACGSMGHIALDCKRSNCGWKPKCGISSQVRQAASRGLGEFKGLQHMQ</sequence>
<feature type="domain" description="CCHC-type" evidence="2">
    <location>
        <begin position="138"/>
        <end position="154"/>
    </location>
</feature>
<evidence type="ECO:0000313" key="4">
    <source>
        <dbReference type="Proteomes" id="UP000027135"/>
    </source>
</evidence>
<dbReference type="InterPro" id="IPR001878">
    <property type="entry name" value="Znf_CCHC"/>
</dbReference>
<dbReference type="InParanoid" id="A0A067R4K8"/>
<keyword evidence="1" id="KW-0862">Zinc</keyword>
<dbReference type="InterPro" id="IPR036875">
    <property type="entry name" value="Znf_CCHC_sf"/>
</dbReference>
<organism evidence="3 4">
    <name type="scientific">Zootermopsis nevadensis</name>
    <name type="common">Dampwood termite</name>
    <dbReference type="NCBI Taxonomy" id="136037"/>
    <lineage>
        <taxon>Eukaryota</taxon>
        <taxon>Metazoa</taxon>
        <taxon>Ecdysozoa</taxon>
        <taxon>Arthropoda</taxon>
        <taxon>Hexapoda</taxon>
        <taxon>Insecta</taxon>
        <taxon>Pterygota</taxon>
        <taxon>Neoptera</taxon>
        <taxon>Polyneoptera</taxon>
        <taxon>Dictyoptera</taxon>
        <taxon>Blattodea</taxon>
        <taxon>Blattoidea</taxon>
        <taxon>Termitoidae</taxon>
        <taxon>Termopsidae</taxon>
        <taxon>Zootermopsis</taxon>
    </lineage>
</organism>
<dbReference type="AlphaFoldDB" id="A0A067R4K8"/>
<gene>
    <name evidence="3" type="ORF">L798_08406</name>
</gene>
<evidence type="ECO:0000256" key="1">
    <source>
        <dbReference type="PROSITE-ProRule" id="PRU00047"/>
    </source>
</evidence>